<sequence>MAFITNNKTTLIIRSSSPGLGLTMCRLLGRSSTGGELLGSPTVVIVVVYTATALVVASVGGDSSNTAAVIPTTVASSSPSLFKALPLPFSSTTRLDSRGRSRGSETAVASPLTTTKQFSGSYKWLHLLPRQQSSIRQRRERAVLDVVNKVNSEFPFS</sequence>
<dbReference type="Proteomes" id="UP001341840">
    <property type="component" value="Unassembled WGS sequence"/>
</dbReference>
<name>A0ABU6XCJ7_9FABA</name>
<keyword evidence="2" id="KW-1185">Reference proteome</keyword>
<protein>
    <submittedName>
        <fullName evidence="1">Uncharacterized protein</fullName>
    </submittedName>
</protein>
<evidence type="ECO:0000313" key="2">
    <source>
        <dbReference type="Proteomes" id="UP001341840"/>
    </source>
</evidence>
<evidence type="ECO:0000313" key="1">
    <source>
        <dbReference type="EMBL" id="MED6194905.1"/>
    </source>
</evidence>
<proteinExistence type="predicted"/>
<gene>
    <name evidence="1" type="ORF">PIB30_032933</name>
</gene>
<comment type="caution">
    <text evidence="1">The sequence shown here is derived from an EMBL/GenBank/DDBJ whole genome shotgun (WGS) entry which is preliminary data.</text>
</comment>
<dbReference type="EMBL" id="JASCZI010211595">
    <property type="protein sequence ID" value="MED6194905.1"/>
    <property type="molecule type" value="Genomic_DNA"/>
</dbReference>
<organism evidence="1 2">
    <name type="scientific">Stylosanthes scabra</name>
    <dbReference type="NCBI Taxonomy" id="79078"/>
    <lineage>
        <taxon>Eukaryota</taxon>
        <taxon>Viridiplantae</taxon>
        <taxon>Streptophyta</taxon>
        <taxon>Embryophyta</taxon>
        <taxon>Tracheophyta</taxon>
        <taxon>Spermatophyta</taxon>
        <taxon>Magnoliopsida</taxon>
        <taxon>eudicotyledons</taxon>
        <taxon>Gunneridae</taxon>
        <taxon>Pentapetalae</taxon>
        <taxon>rosids</taxon>
        <taxon>fabids</taxon>
        <taxon>Fabales</taxon>
        <taxon>Fabaceae</taxon>
        <taxon>Papilionoideae</taxon>
        <taxon>50 kb inversion clade</taxon>
        <taxon>dalbergioids sensu lato</taxon>
        <taxon>Dalbergieae</taxon>
        <taxon>Pterocarpus clade</taxon>
        <taxon>Stylosanthes</taxon>
    </lineage>
</organism>
<accession>A0ABU6XCJ7</accession>
<reference evidence="1 2" key="1">
    <citation type="journal article" date="2023" name="Plants (Basel)">
        <title>Bridging the Gap: Combining Genomics and Transcriptomics Approaches to Understand Stylosanthes scabra, an Orphan Legume from the Brazilian Caatinga.</title>
        <authorList>
            <person name="Ferreira-Neto J.R.C."/>
            <person name="da Silva M.D."/>
            <person name="Binneck E."/>
            <person name="de Melo N.F."/>
            <person name="da Silva R.H."/>
            <person name="de Melo A.L.T.M."/>
            <person name="Pandolfi V."/>
            <person name="Bustamante F.O."/>
            <person name="Brasileiro-Vidal A.C."/>
            <person name="Benko-Iseppon A.M."/>
        </authorList>
    </citation>
    <scope>NUCLEOTIDE SEQUENCE [LARGE SCALE GENOMIC DNA]</scope>
    <source>
        <tissue evidence="1">Leaves</tissue>
    </source>
</reference>